<reference evidence="2" key="1">
    <citation type="submission" date="2013-06" db="EMBL/GenBank/DDBJ databases">
        <authorList>
            <person name="Zhao Q."/>
        </authorList>
    </citation>
    <scope>NUCLEOTIDE SEQUENCE</scope>
    <source>
        <strain evidence="2">cv. W1943</strain>
    </source>
</reference>
<accession>A0A0E0NM70</accession>
<reference evidence="1" key="2">
    <citation type="submission" date="2015-06" db="UniProtKB">
        <authorList>
            <consortium name="EnsemblPlants"/>
        </authorList>
    </citation>
    <scope>IDENTIFICATION</scope>
</reference>
<sequence>MAMIIEGEGPSKFLPSKVRFCTASFGLRFECRGAGIGWLGFRTASSEELEGGFSDYYRGAAWLLPLSASSFHRVHQLLLLQSLAVGSGYQPVNNRSSLYEMGNVKIIAATYGWKGTMIATGITVIEAKEDSIVILNILMIAIGLGTMILKVLRRLENNSIQSSKLDVAPLCNNGKIEKAAACKRGIERRNTPKEKEKSEGKHQGDIFFLFCTLWSIYQRYLYFETE</sequence>
<dbReference type="EnsemblPlants" id="ORUFI02G37540.2">
    <property type="protein sequence ID" value="ORUFI02G37540.2"/>
    <property type="gene ID" value="ORUFI02G37540"/>
</dbReference>
<dbReference type="AlphaFoldDB" id="A0A0E0NM70"/>
<evidence type="ECO:0000313" key="1">
    <source>
        <dbReference type="EnsemblPlants" id="ORUFI02G37540.2"/>
    </source>
</evidence>
<name>A0A0E0NM70_ORYRU</name>
<keyword evidence="2" id="KW-1185">Reference proteome</keyword>
<dbReference type="Proteomes" id="UP000008022">
    <property type="component" value="Unassembled WGS sequence"/>
</dbReference>
<dbReference type="OMA" id="MRTACLY"/>
<proteinExistence type="predicted"/>
<protein>
    <submittedName>
        <fullName evidence="1">Uncharacterized protein</fullName>
    </submittedName>
</protein>
<dbReference type="Gramene" id="ORUFI02G37540.2">
    <property type="protein sequence ID" value="ORUFI02G37540.2"/>
    <property type="gene ID" value="ORUFI02G37540"/>
</dbReference>
<evidence type="ECO:0000313" key="2">
    <source>
        <dbReference type="Proteomes" id="UP000008022"/>
    </source>
</evidence>
<organism evidence="1 2">
    <name type="scientific">Oryza rufipogon</name>
    <name type="common">Brownbeard rice</name>
    <name type="synonym">Asian wild rice</name>
    <dbReference type="NCBI Taxonomy" id="4529"/>
    <lineage>
        <taxon>Eukaryota</taxon>
        <taxon>Viridiplantae</taxon>
        <taxon>Streptophyta</taxon>
        <taxon>Embryophyta</taxon>
        <taxon>Tracheophyta</taxon>
        <taxon>Spermatophyta</taxon>
        <taxon>Magnoliopsida</taxon>
        <taxon>Liliopsida</taxon>
        <taxon>Poales</taxon>
        <taxon>Poaceae</taxon>
        <taxon>BOP clade</taxon>
        <taxon>Oryzoideae</taxon>
        <taxon>Oryzeae</taxon>
        <taxon>Oryzinae</taxon>
        <taxon>Oryza</taxon>
    </lineage>
</organism>